<dbReference type="EnsemblPlants" id="Bra028273.1">
    <property type="protein sequence ID" value="Bra028273.1-P"/>
    <property type="gene ID" value="Bra028273"/>
</dbReference>
<dbReference type="Proteomes" id="UP000011750">
    <property type="component" value="Chromosome A01"/>
</dbReference>
<dbReference type="EMBL" id="LR031577">
    <property type="protein sequence ID" value="VDD17324.1"/>
    <property type="molecule type" value="Genomic_DNA"/>
</dbReference>
<keyword evidence="5" id="KW-1185">Reference proteome</keyword>
<dbReference type="HOGENOM" id="CLU_2545814_0_0_1"/>
<sequence length="83" mass="9068">MKEAVQKDQKIRSGDVSDATTEVMREETPLPSDSRATCGRVNAISPKEASANKAVGKKHASPLSFDERNRLPKKARTEGSSQR</sequence>
<gene>
    <name evidence="3" type="ORF">BRAA10T43037Z</name>
    <name evidence="2" type="ORF">BRAPAZ1V2_A10P09700.2</name>
</gene>
<feature type="region of interest" description="Disordered" evidence="1">
    <location>
        <begin position="1"/>
        <end position="83"/>
    </location>
</feature>
<evidence type="ECO:0000313" key="5">
    <source>
        <dbReference type="Proteomes" id="UP000011750"/>
    </source>
</evidence>
<proteinExistence type="predicted"/>
<organism evidence="3">
    <name type="scientific">Brassica campestris</name>
    <name type="common">Field mustard</name>
    <dbReference type="NCBI Taxonomy" id="3711"/>
    <lineage>
        <taxon>Eukaryota</taxon>
        <taxon>Viridiplantae</taxon>
        <taxon>Streptophyta</taxon>
        <taxon>Embryophyta</taxon>
        <taxon>Tracheophyta</taxon>
        <taxon>Spermatophyta</taxon>
        <taxon>Magnoliopsida</taxon>
        <taxon>eudicotyledons</taxon>
        <taxon>Gunneridae</taxon>
        <taxon>Pentapetalae</taxon>
        <taxon>rosids</taxon>
        <taxon>malvids</taxon>
        <taxon>Brassicales</taxon>
        <taxon>Brassicaceae</taxon>
        <taxon>Brassiceae</taxon>
        <taxon>Brassica</taxon>
    </lineage>
</organism>
<evidence type="ECO:0000313" key="4">
    <source>
        <dbReference type="EnsemblPlants" id="Bra028273.1-P"/>
    </source>
</evidence>
<dbReference type="Gramene" id="Bra028273.1">
    <property type="protein sequence ID" value="Bra028273.1-P"/>
    <property type="gene ID" value="Bra028273"/>
</dbReference>
<reference evidence="4" key="4">
    <citation type="submission" date="2023-03" db="UniProtKB">
        <authorList>
            <consortium name="EnsemblPlants"/>
        </authorList>
    </citation>
    <scope>IDENTIFICATION</scope>
    <source>
        <strain evidence="4">cv. Chiifu-401-42</strain>
    </source>
</reference>
<feature type="compositionally biased region" description="Basic and acidic residues" evidence="1">
    <location>
        <begin position="1"/>
        <end position="15"/>
    </location>
</feature>
<dbReference type="EMBL" id="LS974626">
    <property type="protein sequence ID" value="CAG7909724.1"/>
    <property type="molecule type" value="Genomic_DNA"/>
</dbReference>
<evidence type="ECO:0000313" key="2">
    <source>
        <dbReference type="EMBL" id="CAG7909724.1"/>
    </source>
</evidence>
<accession>A0A3P6CXZ1</accession>
<reference evidence="5" key="1">
    <citation type="journal article" date="2011" name="Nat. Genet.">
        <title>The genome of the mesopolyploid crop species Brassica rapa.</title>
        <authorList>
            <consortium name="Brassica rapa Genome Sequencing Project Consortium"/>
            <person name="Wang X."/>
            <person name="Wang H."/>
            <person name="Wang J."/>
            <person name="Sun R."/>
            <person name="Wu J."/>
            <person name="Liu S."/>
            <person name="Bai Y."/>
            <person name="Mun J.H."/>
            <person name="Bancroft I."/>
            <person name="Cheng F."/>
            <person name="Huang S."/>
            <person name="Li X."/>
            <person name="Hua W."/>
            <person name="Wang J."/>
            <person name="Wang X."/>
            <person name="Freeling M."/>
            <person name="Pires J.C."/>
            <person name="Paterson A.H."/>
            <person name="Chalhoub B."/>
            <person name="Wang B."/>
            <person name="Hayward A."/>
            <person name="Sharpe A.G."/>
            <person name="Park B.S."/>
            <person name="Weisshaar B."/>
            <person name="Liu B."/>
            <person name="Li B."/>
            <person name="Liu B."/>
            <person name="Tong C."/>
            <person name="Song C."/>
            <person name="Duran C."/>
            <person name="Peng C."/>
            <person name="Geng C."/>
            <person name="Koh C."/>
            <person name="Lin C."/>
            <person name="Edwards D."/>
            <person name="Mu D."/>
            <person name="Shen D."/>
            <person name="Soumpourou E."/>
            <person name="Li F."/>
            <person name="Fraser F."/>
            <person name="Conant G."/>
            <person name="Lassalle G."/>
            <person name="King G.J."/>
            <person name="Bonnema G."/>
            <person name="Tang H."/>
            <person name="Wang H."/>
            <person name="Belcram H."/>
            <person name="Zhou H."/>
            <person name="Hirakawa H."/>
            <person name="Abe H."/>
            <person name="Guo H."/>
            <person name="Wang H."/>
            <person name="Jin H."/>
            <person name="Parkin I.A."/>
            <person name="Batley J."/>
            <person name="Kim J.S."/>
            <person name="Just J."/>
            <person name="Li J."/>
            <person name="Xu J."/>
            <person name="Deng J."/>
            <person name="Kim J.A."/>
            <person name="Li J."/>
            <person name="Yu J."/>
            <person name="Meng J."/>
            <person name="Wang J."/>
            <person name="Min J."/>
            <person name="Poulain J."/>
            <person name="Wang J."/>
            <person name="Hatakeyama K."/>
            <person name="Wu K."/>
            <person name="Wang L."/>
            <person name="Fang L."/>
            <person name="Trick M."/>
            <person name="Links M.G."/>
            <person name="Zhao M."/>
            <person name="Jin M."/>
            <person name="Ramchiary N."/>
            <person name="Drou N."/>
            <person name="Berkman P.J."/>
            <person name="Cai Q."/>
            <person name="Huang Q."/>
            <person name="Li R."/>
            <person name="Tabata S."/>
            <person name="Cheng S."/>
            <person name="Zhang S."/>
            <person name="Zhang S."/>
            <person name="Huang S."/>
            <person name="Sato S."/>
            <person name="Sun S."/>
            <person name="Kwon S.J."/>
            <person name="Choi S.R."/>
            <person name="Lee T.H."/>
            <person name="Fan W."/>
            <person name="Zhao X."/>
            <person name="Tan X."/>
            <person name="Xu X."/>
            <person name="Wang Y."/>
            <person name="Qiu Y."/>
            <person name="Yin Y."/>
            <person name="Li Y."/>
            <person name="Du Y."/>
            <person name="Liao Y."/>
            <person name="Lim Y."/>
            <person name="Narusaka Y."/>
            <person name="Wang Y."/>
            <person name="Wang Z."/>
            <person name="Li Z."/>
            <person name="Wang Z."/>
            <person name="Xiong Z."/>
            <person name="Zhang Z."/>
        </authorList>
    </citation>
    <scope>NUCLEOTIDE SEQUENCE [LARGE SCALE GENOMIC DNA]</scope>
    <source>
        <strain evidence="5">cv. Chiifu-401-42</strain>
    </source>
</reference>
<reference evidence="5" key="2">
    <citation type="journal article" date="2018" name="Hortic Res">
        <title>Improved Brassica rapa reference genome by single-molecule sequencing and chromosome conformation capture technologies.</title>
        <authorList>
            <person name="Zhang L."/>
            <person name="Cai X."/>
            <person name="Wu J."/>
            <person name="Liu M."/>
            <person name="Grob S."/>
            <person name="Cheng F."/>
            <person name="Liang J."/>
            <person name="Cai C."/>
            <person name="Liu Z."/>
            <person name="Liu B."/>
            <person name="Wang F."/>
            <person name="Li S."/>
            <person name="Liu F."/>
            <person name="Li X."/>
            <person name="Cheng L."/>
            <person name="Yang W."/>
            <person name="Li M.H."/>
            <person name="Grossniklaus U."/>
            <person name="Zheng H."/>
            <person name="Wang X."/>
        </authorList>
    </citation>
    <scope>NUCLEOTIDE SEQUENCE [LARGE SCALE GENOMIC DNA]</scope>
    <source>
        <strain evidence="5">cv. Chiifu-401-42</strain>
    </source>
</reference>
<dbReference type="Proteomes" id="UP000694005">
    <property type="component" value="Chromosome A10"/>
</dbReference>
<dbReference type="AlphaFoldDB" id="A0A3P6CXZ1"/>
<dbReference type="Gramene" id="A10p09700.2_BraZ1">
    <property type="protein sequence ID" value="A10p09700.2_BraZ1.CDS.1"/>
    <property type="gene ID" value="A10g09700.2_BraZ1"/>
</dbReference>
<evidence type="ECO:0000256" key="1">
    <source>
        <dbReference type="SAM" id="MobiDB-lite"/>
    </source>
</evidence>
<protein>
    <submittedName>
        <fullName evidence="3 4">Uncharacterized protein</fullName>
    </submittedName>
</protein>
<name>A0A3P6CXZ1_BRACM</name>
<accession>M4EHK8</accession>
<evidence type="ECO:0000313" key="3">
    <source>
        <dbReference type="EMBL" id="VDD17324.1"/>
    </source>
</evidence>
<reference evidence="3" key="3">
    <citation type="submission" date="2018-11" db="EMBL/GenBank/DDBJ databases">
        <authorList>
            <consortium name="Genoscope - CEA"/>
            <person name="William W."/>
        </authorList>
    </citation>
    <scope>NUCLEOTIDE SEQUENCE</scope>
</reference>